<protein>
    <submittedName>
        <fullName evidence="2">Uncharacterized protein</fullName>
    </submittedName>
</protein>
<reference evidence="3" key="1">
    <citation type="submission" date="2020-01" db="EMBL/GenBank/DDBJ databases">
        <title>Draft genome sequence of the Termite Coptotermes fromosanus.</title>
        <authorList>
            <person name="Itakura S."/>
            <person name="Yosikawa Y."/>
            <person name="Umezawa K."/>
        </authorList>
    </citation>
    <scope>NUCLEOTIDE SEQUENCE [LARGE SCALE GENOMIC DNA]</scope>
</reference>
<accession>A0A6L2P7Z1</accession>
<keyword evidence="3" id="KW-1185">Reference proteome</keyword>
<evidence type="ECO:0000313" key="2">
    <source>
        <dbReference type="EMBL" id="GFG28284.1"/>
    </source>
</evidence>
<proteinExistence type="predicted"/>
<gene>
    <name evidence="2" type="ORF">Cfor_07906</name>
</gene>
<dbReference type="InParanoid" id="A0A6L2P7Z1"/>
<name>A0A6L2P7Z1_COPFO</name>
<dbReference type="AlphaFoldDB" id="A0A6L2P7Z1"/>
<sequence length="278" mass="31296">MEFCSLITVQIDKQSMPRCTATPYKAYEGLFKKTPGTTQLRGGSSPRQRPSAYGSANNSPTAAISLKYHGSPPVQSGPRAERLPPVSAHEAFCRWKAIPFRCRGGNDSKQLVAKTGDLHITLIINCQINFVSELTLTCASYMAVTESRPYYSLLTSAAFQNCQQGMFTIYESEFPLYHKATPSCLGALYFAKHELAHEHCKKVIFRKDLTPVWIHQKIIPNFWVYSLPMPTKVTETCKVKGVTKILMRKYEIQDSCMEKKIVKCFGALLSVINCQRQH</sequence>
<comment type="caution">
    <text evidence="2">The sequence shown here is derived from an EMBL/GenBank/DDBJ whole genome shotgun (WGS) entry which is preliminary data.</text>
</comment>
<evidence type="ECO:0000256" key="1">
    <source>
        <dbReference type="SAM" id="MobiDB-lite"/>
    </source>
</evidence>
<dbReference type="EMBL" id="BLKM01003281">
    <property type="protein sequence ID" value="GFG28284.1"/>
    <property type="molecule type" value="Genomic_DNA"/>
</dbReference>
<dbReference type="Proteomes" id="UP000502823">
    <property type="component" value="Unassembled WGS sequence"/>
</dbReference>
<evidence type="ECO:0000313" key="3">
    <source>
        <dbReference type="Proteomes" id="UP000502823"/>
    </source>
</evidence>
<feature type="region of interest" description="Disordered" evidence="1">
    <location>
        <begin position="35"/>
        <end position="57"/>
    </location>
</feature>
<organism evidence="2 3">
    <name type="scientific">Coptotermes formosanus</name>
    <name type="common">Formosan subterranean termite</name>
    <dbReference type="NCBI Taxonomy" id="36987"/>
    <lineage>
        <taxon>Eukaryota</taxon>
        <taxon>Metazoa</taxon>
        <taxon>Ecdysozoa</taxon>
        <taxon>Arthropoda</taxon>
        <taxon>Hexapoda</taxon>
        <taxon>Insecta</taxon>
        <taxon>Pterygota</taxon>
        <taxon>Neoptera</taxon>
        <taxon>Polyneoptera</taxon>
        <taxon>Dictyoptera</taxon>
        <taxon>Blattodea</taxon>
        <taxon>Blattoidea</taxon>
        <taxon>Termitoidae</taxon>
        <taxon>Rhinotermitidae</taxon>
        <taxon>Coptotermes</taxon>
    </lineage>
</organism>